<protein>
    <submittedName>
        <fullName evidence="3">Right handed beta helix region</fullName>
    </submittedName>
</protein>
<feature type="domain" description="Right handed beta helix" evidence="2">
    <location>
        <begin position="148"/>
        <end position="347"/>
    </location>
</feature>
<dbReference type="PROSITE" id="PS51257">
    <property type="entry name" value="PROKAR_LIPOPROTEIN"/>
    <property type="match status" value="1"/>
</dbReference>
<dbReference type="InterPro" id="IPR012334">
    <property type="entry name" value="Pectin_lyas_fold"/>
</dbReference>
<organism evidence="3 4">
    <name type="scientific">Pedobacter xixiisoli</name>
    <dbReference type="NCBI Taxonomy" id="1476464"/>
    <lineage>
        <taxon>Bacteria</taxon>
        <taxon>Pseudomonadati</taxon>
        <taxon>Bacteroidota</taxon>
        <taxon>Sphingobacteriia</taxon>
        <taxon>Sphingobacteriales</taxon>
        <taxon>Sphingobacteriaceae</taxon>
        <taxon>Pedobacter</taxon>
    </lineage>
</organism>
<dbReference type="Gene3D" id="2.160.20.10">
    <property type="entry name" value="Single-stranded right-handed beta-helix, Pectin lyase-like"/>
    <property type="match status" value="1"/>
</dbReference>
<feature type="chain" id="PRO_5012741475" evidence="1">
    <location>
        <begin position="20"/>
        <end position="516"/>
    </location>
</feature>
<gene>
    <name evidence="3" type="ORF">SAMN06297358_1134</name>
</gene>
<dbReference type="AlphaFoldDB" id="A0A285ZUH8"/>
<dbReference type="EMBL" id="OCMT01000001">
    <property type="protein sequence ID" value="SOD13307.1"/>
    <property type="molecule type" value="Genomic_DNA"/>
</dbReference>
<evidence type="ECO:0000259" key="2">
    <source>
        <dbReference type="Pfam" id="PF13229"/>
    </source>
</evidence>
<sequence length="516" mass="57116">MKIKSFTLLLLCIQFSAFACKKVETDETTNNRRGSTFYVDAKNGDDANNGKTPAKAWKSLQKVNGYQFMAGDSLLFKAGDSWAGQLVPKGSGDAKNPIVISVYSGTKKALLDGEGKVSEVLKLEDVDYWEVNHLEITNNATAIGSRLGVLVKDNGASRKHIHLKNLYIHDIMGDYSFEMKGKNTGGIGIIGTAESKFDDILIEDCEIANVVRLGIFTNLTDGKKAVKGNRPITNLVIRRNKIHHCAGDGVIVRYTYRALVEHNEVWETHNADEELVRYGVALWCRSTDETIFQYNEVYNTRGGKDGQAFDADEDAYRTVIQYNYSHDNEGGFVLITSTSEDAIIRHNVSVNDSIKGLHVFDFPVWANHTRGTAIAHNNTVVLNKAHEAVVIADEALTTSKFYNNIFYHEGQGELVVKSGGQTAVFNGNVYFGYEKFYVKDDKGIFTNPQLVNPLSYGKGFANAAGFKLKTTSPILNKALAKSEMEGNYWLPDLGTKDFFGTALNLSKFTPGAYQVK</sequence>
<keyword evidence="4" id="KW-1185">Reference proteome</keyword>
<keyword evidence="1" id="KW-0732">Signal</keyword>
<dbReference type="Pfam" id="PF13229">
    <property type="entry name" value="Beta_helix"/>
    <property type="match status" value="1"/>
</dbReference>
<dbReference type="OrthoDB" id="3333873at2"/>
<dbReference type="InterPro" id="IPR006626">
    <property type="entry name" value="PbH1"/>
</dbReference>
<dbReference type="Proteomes" id="UP000219281">
    <property type="component" value="Unassembled WGS sequence"/>
</dbReference>
<evidence type="ECO:0000313" key="3">
    <source>
        <dbReference type="EMBL" id="SOD13307.1"/>
    </source>
</evidence>
<reference evidence="4" key="1">
    <citation type="submission" date="2017-09" db="EMBL/GenBank/DDBJ databases">
        <authorList>
            <person name="Varghese N."/>
            <person name="Submissions S."/>
        </authorList>
    </citation>
    <scope>NUCLEOTIDE SEQUENCE [LARGE SCALE GENOMIC DNA]</scope>
    <source>
        <strain evidence="4">CGMCC 1.12803</strain>
    </source>
</reference>
<dbReference type="InterPro" id="IPR011050">
    <property type="entry name" value="Pectin_lyase_fold/virulence"/>
</dbReference>
<evidence type="ECO:0000256" key="1">
    <source>
        <dbReference type="SAM" id="SignalP"/>
    </source>
</evidence>
<dbReference type="InterPro" id="IPR039448">
    <property type="entry name" value="Beta_helix"/>
</dbReference>
<feature type="signal peptide" evidence="1">
    <location>
        <begin position="1"/>
        <end position="19"/>
    </location>
</feature>
<dbReference type="SMART" id="SM00710">
    <property type="entry name" value="PbH1"/>
    <property type="match status" value="7"/>
</dbReference>
<accession>A0A285ZUH8</accession>
<dbReference type="RefSeq" id="WP_097129595.1">
    <property type="nucleotide sequence ID" value="NZ_OCMT01000001.1"/>
</dbReference>
<evidence type="ECO:0000313" key="4">
    <source>
        <dbReference type="Proteomes" id="UP000219281"/>
    </source>
</evidence>
<proteinExistence type="predicted"/>
<name>A0A285ZUH8_9SPHI</name>
<dbReference type="SUPFAM" id="SSF51126">
    <property type="entry name" value="Pectin lyase-like"/>
    <property type="match status" value="1"/>
</dbReference>